<dbReference type="SUPFAM" id="SSF103506">
    <property type="entry name" value="Mitochondrial carrier"/>
    <property type="match status" value="1"/>
</dbReference>
<dbReference type="PANTHER" id="PTHR45939">
    <property type="entry name" value="PEROXISOMAL MEMBRANE PROTEIN PMP34-RELATED"/>
    <property type="match status" value="1"/>
</dbReference>
<keyword evidence="6 10" id="KW-1133">Transmembrane helix</keyword>
<evidence type="ECO:0000256" key="5">
    <source>
        <dbReference type="ARBA" id="ARBA00022737"/>
    </source>
</evidence>
<feature type="repeat" description="Solcar" evidence="8">
    <location>
        <begin position="106"/>
        <end position="191"/>
    </location>
</feature>
<evidence type="ECO:0000313" key="12">
    <source>
        <dbReference type="Proteomes" id="UP001150907"/>
    </source>
</evidence>
<dbReference type="GO" id="GO:0015217">
    <property type="term" value="F:ADP transmembrane transporter activity"/>
    <property type="evidence" value="ECO:0007669"/>
    <property type="project" value="TreeGrafter"/>
</dbReference>
<accession>A0A9W8BCQ6</accession>
<evidence type="ECO:0000256" key="6">
    <source>
        <dbReference type="ARBA" id="ARBA00022989"/>
    </source>
</evidence>
<feature type="repeat" description="Solcar" evidence="8">
    <location>
        <begin position="10"/>
        <end position="96"/>
    </location>
</feature>
<evidence type="ECO:0000256" key="7">
    <source>
        <dbReference type="ARBA" id="ARBA00023136"/>
    </source>
</evidence>
<comment type="caution">
    <text evidence="11">The sequence shown here is derived from an EMBL/GenBank/DDBJ whole genome shotgun (WGS) entry which is preliminary data.</text>
</comment>
<protein>
    <submittedName>
        <fullName evidence="11">Uncharacterized protein</fullName>
    </submittedName>
</protein>
<proteinExistence type="inferred from homology"/>
<evidence type="ECO:0000313" key="11">
    <source>
        <dbReference type="EMBL" id="KAJ2002866.1"/>
    </source>
</evidence>
<dbReference type="AlphaFoldDB" id="A0A9W8BCQ6"/>
<keyword evidence="12" id="KW-1185">Reference proteome</keyword>
<gene>
    <name evidence="11" type="ORF">H4R26_003379</name>
</gene>
<sequence length="308" mass="32454">MSQTTDVGSLAPLGHAISGAGSSALALLLIYPLDTIKTRQQVQTRAGDSAGLDSAVRKIIREEGVGGLYAGVASNVVNQAVNGFVYFYAYSMVRRMAQRAAGGEGLSTAVELAVGALAGMVNQVITLPMGVVATRQQTAHAAERRRTWVQTVRGIVRDEGVGGLWAGLRPALVLCANPAITYGMFERIKRAVTKGRPGGGLSFAEAFWAGAAAKALATVVTYPYIMAKVRLQCQPSGKQGAHRSAGDVLRSTLRSEGVGGWYRGMQAQIVKAVITQALMLMLKESVTRQVARLFAVARASRKHGVGVA</sequence>
<comment type="subcellular location">
    <subcellularLocation>
        <location evidence="1">Membrane</location>
        <topology evidence="1">Multi-pass membrane protein</topology>
    </subcellularLocation>
</comment>
<evidence type="ECO:0000256" key="3">
    <source>
        <dbReference type="ARBA" id="ARBA00022448"/>
    </source>
</evidence>
<evidence type="ECO:0000256" key="10">
    <source>
        <dbReference type="SAM" id="Phobius"/>
    </source>
</evidence>
<evidence type="ECO:0000256" key="1">
    <source>
        <dbReference type="ARBA" id="ARBA00004141"/>
    </source>
</evidence>
<dbReference type="Gene3D" id="1.50.40.10">
    <property type="entry name" value="Mitochondrial carrier domain"/>
    <property type="match status" value="1"/>
</dbReference>
<feature type="repeat" description="Solcar" evidence="8">
    <location>
        <begin position="201"/>
        <end position="289"/>
    </location>
</feature>
<name>A0A9W8BCQ6_9FUNG</name>
<dbReference type="EMBL" id="JANBQF010000264">
    <property type="protein sequence ID" value="KAJ2002866.1"/>
    <property type="molecule type" value="Genomic_DNA"/>
</dbReference>
<reference evidence="11" key="1">
    <citation type="submission" date="2022-07" db="EMBL/GenBank/DDBJ databases">
        <title>Phylogenomic reconstructions and comparative analyses of Kickxellomycotina fungi.</title>
        <authorList>
            <person name="Reynolds N.K."/>
            <person name="Stajich J.E."/>
            <person name="Barry K."/>
            <person name="Grigoriev I.V."/>
            <person name="Crous P."/>
            <person name="Smith M.E."/>
        </authorList>
    </citation>
    <scope>NUCLEOTIDE SEQUENCE</scope>
    <source>
        <strain evidence="11">IMI 214461</strain>
    </source>
</reference>
<dbReference type="Proteomes" id="UP001150907">
    <property type="component" value="Unassembled WGS sequence"/>
</dbReference>
<dbReference type="Pfam" id="PF00153">
    <property type="entry name" value="Mito_carr"/>
    <property type="match status" value="3"/>
</dbReference>
<dbReference type="InterPro" id="IPR052217">
    <property type="entry name" value="Mito/Peroxisomal_Carrier"/>
</dbReference>
<keyword evidence="4 8" id="KW-0812">Transmembrane</keyword>
<evidence type="ECO:0000256" key="2">
    <source>
        <dbReference type="ARBA" id="ARBA00006375"/>
    </source>
</evidence>
<keyword evidence="3 9" id="KW-0813">Transport</keyword>
<evidence type="ECO:0000256" key="8">
    <source>
        <dbReference type="PROSITE-ProRule" id="PRU00282"/>
    </source>
</evidence>
<dbReference type="PANTHER" id="PTHR45939:SF1">
    <property type="entry name" value="MITOCHONDRIAL THIAMINE PYROPHOSPHATE CARRIER 1-RELATED"/>
    <property type="match status" value="1"/>
</dbReference>
<keyword evidence="7 8" id="KW-0472">Membrane</keyword>
<dbReference type="InterPro" id="IPR018108">
    <property type="entry name" value="MCP_transmembrane"/>
</dbReference>
<evidence type="ECO:0000256" key="4">
    <source>
        <dbReference type="ARBA" id="ARBA00022692"/>
    </source>
</evidence>
<feature type="transmembrane region" description="Helical" evidence="10">
    <location>
        <begin position="12"/>
        <end position="31"/>
    </location>
</feature>
<organism evidence="11 12">
    <name type="scientific">Coemansia thaxteri</name>
    <dbReference type="NCBI Taxonomy" id="2663907"/>
    <lineage>
        <taxon>Eukaryota</taxon>
        <taxon>Fungi</taxon>
        <taxon>Fungi incertae sedis</taxon>
        <taxon>Zoopagomycota</taxon>
        <taxon>Kickxellomycotina</taxon>
        <taxon>Kickxellomycetes</taxon>
        <taxon>Kickxellales</taxon>
        <taxon>Kickxellaceae</taxon>
        <taxon>Coemansia</taxon>
    </lineage>
</organism>
<dbReference type="PROSITE" id="PS50920">
    <property type="entry name" value="SOLCAR"/>
    <property type="match status" value="3"/>
</dbReference>
<dbReference type="OrthoDB" id="446044at2759"/>
<comment type="similarity">
    <text evidence="2 9">Belongs to the mitochondrial carrier (TC 2.A.29) family.</text>
</comment>
<dbReference type="InterPro" id="IPR023395">
    <property type="entry name" value="MCP_dom_sf"/>
</dbReference>
<keyword evidence="5" id="KW-0677">Repeat</keyword>
<evidence type="ECO:0000256" key="9">
    <source>
        <dbReference type="RuleBase" id="RU000488"/>
    </source>
</evidence>
<dbReference type="GO" id="GO:0016020">
    <property type="term" value="C:membrane"/>
    <property type="evidence" value="ECO:0007669"/>
    <property type="project" value="UniProtKB-SubCell"/>
</dbReference>